<gene>
    <name evidence="6" type="ORF">EJV47_23665</name>
</gene>
<dbReference type="GO" id="GO:0046872">
    <property type="term" value="F:metal ion binding"/>
    <property type="evidence" value="ECO:0007669"/>
    <property type="project" value="UniProtKB-KW"/>
</dbReference>
<reference evidence="6 7" key="1">
    <citation type="submission" date="2018-12" db="EMBL/GenBank/DDBJ databases">
        <title>Hymenobacter gummosus sp. nov., isolated from a spring.</title>
        <authorList>
            <person name="Nie L."/>
        </authorList>
    </citation>
    <scope>NUCLEOTIDE SEQUENCE [LARGE SCALE GENOMIC DNA]</scope>
    <source>
        <strain evidence="6 7">KCTC 52166</strain>
    </source>
</reference>
<comment type="caution">
    <text evidence="6">The sequence shown here is derived from an EMBL/GenBank/DDBJ whole genome shotgun (WGS) entry which is preliminary data.</text>
</comment>
<proteinExistence type="predicted"/>
<evidence type="ECO:0000256" key="1">
    <source>
        <dbReference type="ARBA" id="ARBA00022714"/>
    </source>
</evidence>
<evidence type="ECO:0000256" key="2">
    <source>
        <dbReference type="ARBA" id="ARBA00022723"/>
    </source>
</evidence>
<evidence type="ECO:0000313" key="7">
    <source>
        <dbReference type="Proteomes" id="UP000282184"/>
    </source>
</evidence>
<dbReference type="SUPFAM" id="SSF50022">
    <property type="entry name" value="ISP domain"/>
    <property type="match status" value="1"/>
</dbReference>
<keyword evidence="7" id="KW-1185">Reference proteome</keyword>
<sequence>MPTALVNEVINLSTVQAATLRFDNGYIYLNAGVRGVVVIRQNAQQYLAFERNCPYRPYDACAKVSMDRSGFFLADSCCSSRFDLRGQLTSGPATRPLRQYITSLSGNLLYISN</sequence>
<dbReference type="InterPro" id="IPR017941">
    <property type="entry name" value="Rieske_2Fe-2S"/>
</dbReference>
<evidence type="ECO:0000256" key="4">
    <source>
        <dbReference type="ARBA" id="ARBA00023014"/>
    </source>
</evidence>
<keyword evidence="2" id="KW-0479">Metal-binding</keyword>
<dbReference type="EMBL" id="RXOF01000018">
    <property type="protein sequence ID" value="RTQ45932.1"/>
    <property type="molecule type" value="Genomic_DNA"/>
</dbReference>
<evidence type="ECO:0000313" key="6">
    <source>
        <dbReference type="EMBL" id="RTQ45932.1"/>
    </source>
</evidence>
<organism evidence="6 7">
    <name type="scientific">Hymenobacter gummosus</name>
    <dbReference type="NCBI Taxonomy" id="1776032"/>
    <lineage>
        <taxon>Bacteria</taxon>
        <taxon>Pseudomonadati</taxon>
        <taxon>Bacteroidota</taxon>
        <taxon>Cytophagia</taxon>
        <taxon>Cytophagales</taxon>
        <taxon>Hymenobacteraceae</taxon>
        <taxon>Hymenobacter</taxon>
    </lineage>
</organism>
<keyword evidence="3" id="KW-0408">Iron</keyword>
<name>A0A431TX08_9BACT</name>
<dbReference type="InterPro" id="IPR036922">
    <property type="entry name" value="Rieske_2Fe-2S_sf"/>
</dbReference>
<accession>A0A431TX08</accession>
<dbReference type="PROSITE" id="PS51296">
    <property type="entry name" value="RIESKE"/>
    <property type="match status" value="1"/>
</dbReference>
<protein>
    <recommendedName>
        <fullName evidence="5">Rieske domain-containing protein</fullName>
    </recommendedName>
</protein>
<dbReference type="OrthoDB" id="1201186at2"/>
<dbReference type="Gene3D" id="2.102.10.10">
    <property type="entry name" value="Rieske [2Fe-2S] iron-sulphur domain"/>
    <property type="match status" value="1"/>
</dbReference>
<keyword evidence="4" id="KW-0411">Iron-sulfur</keyword>
<evidence type="ECO:0000256" key="3">
    <source>
        <dbReference type="ARBA" id="ARBA00023004"/>
    </source>
</evidence>
<dbReference type="GO" id="GO:0051537">
    <property type="term" value="F:2 iron, 2 sulfur cluster binding"/>
    <property type="evidence" value="ECO:0007669"/>
    <property type="project" value="UniProtKB-KW"/>
</dbReference>
<dbReference type="AlphaFoldDB" id="A0A431TX08"/>
<evidence type="ECO:0000259" key="5">
    <source>
        <dbReference type="PROSITE" id="PS51296"/>
    </source>
</evidence>
<feature type="domain" description="Rieske" evidence="5">
    <location>
        <begin position="12"/>
        <end position="111"/>
    </location>
</feature>
<keyword evidence="1" id="KW-0001">2Fe-2S</keyword>
<dbReference type="Proteomes" id="UP000282184">
    <property type="component" value="Unassembled WGS sequence"/>
</dbReference>